<proteinExistence type="predicted"/>
<evidence type="ECO:0000313" key="2">
    <source>
        <dbReference type="EMBL" id="KAI5433876.1"/>
    </source>
</evidence>
<dbReference type="InterPro" id="IPR026960">
    <property type="entry name" value="RVT-Znf"/>
</dbReference>
<gene>
    <name evidence="2" type="ORF">KIW84_020925</name>
</gene>
<dbReference type="EMBL" id="JAMSHJ010000002">
    <property type="protein sequence ID" value="KAI5433876.1"/>
    <property type="molecule type" value="Genomic_DNA"/>
</dbReference>
<dbReference type="Proteomes" id="UP001058974">
    <property type="component" value="Chromosome 2"/>
</dbReference>
<comment type="caution">
    <text evidence="2">The sequence shown here is derived from an EMBL/GenBank/DDBJ whole genome shotgun (WGS) entry which is preliminary data.</text>
</comment>
<dbReference type="Gramene" id="Psat02G0092500-T1">
    <property type="protein sequence ID" value="KAI5433876.1"/>
    <property type="gene ID" value="KIW84_020925"/>
</dbReference>
<evidence type="ECO:0000259" key="1">
    <source>
        <dbReference type="Pfam" id="PF13966"/>
    </source>
</evidence>
<accession>A0A9D4YC40</accession>
<feature type="domain" description="Reverse transcriptase zinc-binding" evidence="1">
    <location>
        <begin position="312"/>
        <end position="388"/>
    </location>
</feature>
<keyword evidence="3" id="KW-1185">Reference proteome</keyword>
<dbReference type="PANTHER" id="PTHR33116:SF78">
    <property type="entry name" value="OS12G0587133 PROTEIN"/>
    <property type="match status" value="1"/>
</dbReference>
<dbReference type="Pfam" id="PF13966">
    <property type="entry name" value="zf-RVT"/>
    <property type="match status" value="1"/>
</dbReference>
<dbReference type="AlphaFoldDB" id="A0A9D4YC40"/>
<protein>
    <recommendedName>
        <fullName evidence="1">Reverse transcriptase zinc-binding domain-containing protein</fullName>
    </recommendedName>
</protein>
<reference evidence="2 3" key="1">
    <citation type="journal article" date="2022" name="Nat. Genet.">
        <title>Improved pea reference genome and pan-genome highlight genomic features and evolutionary characteristics.</title>
        <authorList>
            <person name="Yang T."/>
            <person name="Liu R."/>
            <person name="Luo Y."/>
            <person name="Hu S."/>
            <person name="Wang D."/>
            <person name="Wang C."/>
            <person name="Pandey M.K."/>
            <person name="Ge S."/>
            <person name="Xu Q."/>
            <person name="Li N."/>
            <person name="Li G."/>
            <person name="Huang Y."/>
            <person name="Saxena R.K."/>
            <person name="Ji Y."/>
            <person name="Li M."/>
            <person name="Yan X."/>
            <person name="He Y."/>
            <person name="Liu Y."/>
            <person name="Wang X."/>
            <person name="Xiang C."/>
            <person name="Varshney R.K."/>
            <person name="Ding H."/>
            <person name="Gao S."/>
            <person name="Zong X."/>
        </authorList>
    </citation>
    <scope>NUCLEOTIDE SEQUENCE [LARGE SCALE GENOMIC DNA]</scope>
    <source>
        <strain evidence="2 3">cv. Zhongwan 6</strain>
    </source>
</reference>
<organism evidence="2 3">
    <name type="scientific">Pisum sativum</name>
    <name type="common">Garden pea</name>
    <name type="synonym">Lathyrus oleraceus</name>
    <dbReference type="NCBI Taxonomy" id="3888"/>
    <lineage>
        <taxon>Eukaryota</taxon>
        <taxon>Viridiplantae</taxon>
        <taxon>Streptophyta</taxon>
        <taxon>Embryophyta</taxon>
        <taxon>Tracheophyta</taxon>
        <taxon>Spermatophyta</taxon>
        <taxon>Magnoliopsida</taxon>
        <taxon>eudicotyledons</taxon>
        <taxon>Gunneridae</taxon>
        <taxon>Pentapetalae</taxon>
        <taxon>rosids</taxon>
        <taxon>fabids</taxon>
        <taxon>Fabales</taxon>
        <taxon>Fabaceae</taxon>
        <taxon>Papilionoideae</taxon>
        <taxon>50 kb inversion clade</taxon>
        <taxon>NPAAA clade</taxon>
        <taxon>Hologalegina</taxon>
        <taxon>IRL clade</taxon>
        <taxon>Fabeae</taxon>
        <taxon>Lathyrus</taxon>
    </lineage>
</organism>
<dbReference type="PANTHER" id="PTHR33116">
    <property type="entry name" value="REVERSE TRANSCRIPTASE ZINC-BINDING DOMAIN-CONTAINING PROTEIN-RELATED-RELATED"/>
    <property type="match status" value="1"/>
</dbReference>
<evidence type="ECO:0000313" key="3">
    <source>
        <dbReference type="Proteomes" id="UP001058974"/>
    </source>
</evidence>
<name>A0A9D4YC40_PEA</name>
<sequence>MMKKMGFGDVWTRWMEVCIFNDHMSILVNGRDFKVERGLRQGDLLSPFLFVIAAEGLSQLFCNASVRGDFKGFNVWEGLPTGSNPKRGSEEKSKIHWVRWELVCKYKKHGGLGIKSLEDFNLALLSKRKWKILVENEALWKKIIESRYINYEDLILLNSSCKALVPLSTWWKDLIKIGAVFSNMGFNFAGFVNYKIGDGNHTLFWTNKWCGYSTLVVLFPDLYSVNLSKGTSVREIRSWSNSGWIWGNCGIQGLAVESTSSRLREMVTLIAQNFPVAEETVVGVGRIEPNTILYSTSIGYKCFMEAKVSTLSKEGKNKAFRNLWKSKVPKNIRAFRWRLFLNRLAIKDQLEKCGLMLWSNEEVYALCHCEKEDADHLFFNFPVLKLVWSQVGYSIGFKVSAYGPSWKFFIG</sequence>